<gene>
    <name evidence="2" type="ORF">CAAU_1703</name>
</gene>
<dbReference type="GO" id="GO:0009424">
    <property type="term" value="C:bacterial-type flagellum hook"/>
    <property type="evidence" value="ECO:0007669"/>
    <property type="project" value="InterPro"/>
</dbReference>
<dbReference type="EMBL" id="CAKP01000093">
    <property type="protein sequence ID" value="CCJ33787.1"/>
    <property type="molecule type" value="Genomic_DNA"/>
</dbReference>
<keyword evidence="2" id="KW-0966">Cell projection</keyword>
<dbReference type="AlphaFoldDB" id="I7J5I6"/>
<dbReference type="PANTHER" id="PTHR42792:SF1">
    <property type="entry name" value="FLAGELLAR HOOK-ASSOCIATED PROTEIN 3"/>
    <property type="match status" value="1"/>
</dbReference>
<dbReference type="InterPro" id="IPR001029">
    <property type="entry name" value="Flagellin_N"/>
</dbReference>
<keyword evidence="3" id="KW-1185">Reference proteome</keyword>
<dbReference type="Pfam" id="PF00669">
    <property type="entry name" value="Flagellin_N"/>
    <property type="match status" value="1"/>
</dbReference>
<dbReference type="NCBIfam" id="TIGR02550">
    <property type="entry name" value="flagell_flgL"/>
    <property type="match status" value="1"/>
</dbReference>
<dbReference type="eggNOG" id="COG1344">
    <property type="taxonomic scope" value="Bacteria"/>
</dbReference>
<comment type="caution">
    <text evidence="2">The sequence shown here is derived from an EMBL/GenBank/DDBJ whole genome shotgun (WGS) entry which is preliminary data.</text>
</comment>
<dbReference type="InterPro" id="IPR001492">
    <property type="entry name" value="Flagellin"/>
</dbReference>
<dbReference type="STRING" id="857293.CAAU_1703"/>
<protein>
    <submittedName>
        <fullName evidence="2">Flagellar hook-associated protein FlgL</fullName>
    </submittedName>
</protein>
<keyword evidence="2" id="KW-0282">Flagellum</keyword>
<keyword evidence="2" id="KW-0969">Cilium</keyword>
<proteinExistence type="predicted"/>
<dbReference type="SUPFAM" id="SSF64518">
    <property type="entry name" value="Phase 1 flagellin"/>
    <property type="match status" value="1"/>
</dbReference>
<evidence type="ECO:0000313" key="2">
    <source>
        <dbReference type="EMBL" id="CCJ33787.1"/>
    </source>
</evidence>
<reference evidence="2 3" key="1">
    <citation type="journal article" date="2011" name="J. Bacteriol.">
        <title>Draft genome sequence of Caloramator australicus strain RC3T, a thermoanaerobe from the Great Artesian Basin of Australia.</title>
        <authorList>
            <person name="Ogg C.D."/>
            <person name="Patel B.K.C."/>
        </authorList>
    </citation>
    <scope>NUCLEOTIDE SEQUENCE [LARGE SCALE GENOMIC DNA]</scope>
    <source>
        <strain evidence="2 3">RC3</strain>
    </source>
</reference>
<name>I7J5I6_9CLOT</name>
<dbReference type="InterPro" id="IPR013384">
    <property type="entry name" value="Flagell_FlgL"/>
</dbReference>
<evidence type="ECO:0000313" key="3">
    <source>
        <dbReference type="Proteomes" id="UP000007652"/>
    </source>
</evidence>
<dbReference type="PANTHER" id="PTHR42792">
    <property type="entry name" value="FLAGELLIN"/>
    <property type="match status" value="1"/>
</dbReference>
<dbReference type="Proteomes" id="UP000007652">
    <property type="component" value="Unassembled WGS sequence"/>
</dbReference>
<evidence type="ECO:0000259" key="1">
    <source>
        <dbReference type="Pfam" id="PF00669"/>
    </source>
</evidence>
<dbReference type="RefSeq" id="WP_008909046.1">
    <property type="nucleotide sequence ID" value="NZ_CAKP01000093.1"/>
</dbReference>
<feature type="domain" description="Flagellin N-terminal" evidence="1">
    <location>
        <begin position="5"/>
        <end position="140"/>
    </location>
</feature>
<organism evidence="2 3">
    <name type="scientific">Caloramator australicus RC3</name>
    <dbReference type="NCBI Taxonomy" id="857293"/>
    <lineage>
        <taxon>Bacteria</taxon>
        <taxon>Bacillati</taxon>
        <taxon>Bacillota</taxon>
        <taxon>Clostridia</taxon>
        <taxon>Eubacteriales</taxon>
        <taxon>Clostridiaceae</taxon>
        <taxon>Caloramator</taxon>
    </lineage>
</organism>
<dbReference type="GO" id="GO:0071973">
    <property type="term" value="P:bacterial-type flagellum-dependent cell motility"/>
    <property type="evidence" value="ECO:0007669"/>
    <property type="project" value="InterPro"/>
</dbReference>
<accession>I7J5I6</accession>
<dbReference type="Gene3D" id="1.20.1330.10">
    <property type="entry name" value="f41 fragment of flagellin, N-terminal domain"/>
    <property type="match status" value="1"/>
</dbReference>
<dbReference type="GO" id="GO:0005198">
    <property type="term" value="F:structural molecule activity"/>
    <property type="evidence" value="ECO:0007669"/>
    <property type="project" value="InterPro"/>
</dbReference>
<dbReference type="OrthoDB" id="9758307at2"/>
<sequence length="297" mass="33433">MRITNKVLTKNFLSNLRVNLEEMQKYQDQLSSGHEVRKPSDDPFKVARTMELKASIASNERYHTNIQEGMDWLNTLDEALGQIGEALQTIREKTIQGGNGAYTKEERLAIAKHISQLKEHIMQVGNTAYDGRYLFGGDKTTNPPFKMENGKVIYQGSKNGLFKEMANGVIIDISVKGSDFANDPSSTDEGGIFATLSKIINKLENDQNPSDLLGELDEHFNNLLRLRADAGARQKRLEDILSKNETETFNMTELLSKTYDVDIAKKVMEYKVMESVYTASLQTGAKILQPSLLDFLR</sequence>